<dbReference type="InterPro" id="IPR052183">
    <property type="entry name" value="IS_Transposase"/>
</dbReference>
<dbReference type="GO" id="GO:0006310">
    <property type="term" value="P:DNA recombination"/>
    <property type="evidence" value="ECO:0007669"/>
    <property type="project" value="UniProtKB-KW"/>
</dbReference>
<dbReference type="InterPro" id="IPR032874">
    <property type="entry name" value="DDE_dom"/>
</dbReference>
<organism evidence="5 6">
    <name type="scientific">Cupriavidus basilensis</name>
    <dbReference type="NCBI Taxonomy" id="68895"/>
    <lineage>
        <taxon>Bacteria</taxon>
        <taxon>Pseudomonadati</taxon>
        <taxon>Pseudomonadota</taxon>
        <taxon>Betaproteobacteria</taxon>
        <taxon>Burkholderiales</taxon>
        <taxon>Burkholderiaceae</taxon>
        <taxon>Cupriavidus</taxon>
    </lineage>
</organism>
<dbReference type="NCBIfam" id="NF033587">
    <property type="entry name" value="transpos_IS6"/>
    <property type="match status" value="1"/>
</dbReference>
<dbReference type="EMBL" id="CP010536">
    <property type="protein sequence ID" value="AJG19513.1"/>
    <property type="molecule type" value="Genomic_DNA"/>
</dbReference>
<evidence type="ECO:0000313" key="6">
    <source>
        <dbReference type="Proteomes" id="UP000031843"/>
    </source>
</evidence>
<dbReference type="SUPFAM" id="SSF53098">
    <property type="entry name" value="Ribonuclease H-like"/>
    <property type="match status" value="1"/>
</dbReference>
<name>A0A0C4Y994_9BURK</name>
<evidence type="ECO:0000259" key="4">
    <source>
        <dbReference type="Pfam" id="PF13610"/>
    </source>
</evidence>
<reference evidence="5 6" key="1">
    <citation type="journal article" date="2015" name="Genome Announc.">
        <title>Complete Genome Sequence of Cupriavidus basilensis 4G11, Isolated from the Oak Ridge Field Research Center Site.</title>
        <authorList>
            <person name="Ray J."/>
            <person name="Waters R.J."/>
            <person name="Skerker J.M."/>
            <person name="Kuehl J.V."/>
            <person name="Price M.N."/>
            <person name="Huang J."/>
            <person name="Chakraborty R."/>
            <person name="Arkin A.P."/>
            <person name="Deutschbauer A."/>
        </authorList>
    </citation>
    <scope>NUCLEOTIDE SEQUENCE [LARGE SCALE GENOMIC DNA]</scope>
    <source>
        <strain evidence="5">4G11</strain>
    </source>
</reference>
<dbReference type="AlphaFoldDB" id="A0A0C4Y994"/>
<feature type="domain" description="DDE" evidence="4">
    <location>
        <begin position="38"/>
        <end position="176"/>
    </location>
</feature>
<keyword evidence="1" id="KW-0815">Transposition</keyword>
<evidence type="ECO:0000256" key="2">
    <source>
        <dbReference type="ARBA" id="ARBA00023125"/>
    </source>
</evidence>
<gene>
    <name evidence="5" type="ORF">RR42_m2121</name>
</gene>
<dbReference type="InterPro" id="IPR047930">
    <property type="entry name" value="Transpos_IS6"/>
</dbReference>
<accession>A0A0C4Y994</accession>
<dbReference type="PANTHER" id="PTHR35528">
    <property type="entry name" value="BLL1675 PROTEIN"/>
    <property type="match status" value="1"/>
</dbReference>
<dbReference type="STRING" id="68895.RR42_m2121"/>
<dbReference type="GO" id="GO:0032196">
    <property type="term" value="P:transposition"/>
    <property type="evidence" value="ECO:0007669"/>
    <property type="project" value="UniProtKB-KW"/>
</dbReference>
<keyword evidence="6" id="KW-1185">Reference proteome</keyword>
<dbReference type="Pfam" id="PF13610">
    <property type="entry name" value="DDE_Tnp_IS240"/>
    <property type="match status" value="1"/>
</dbReference>
<dbReference type="GO" id="GO:0003677">
    <property type="term" value="F:DNA binding"/>
    <property type="evidence" value="ECO:0007669"/>
    <property type="project" value="UniProtKB-KW"/>
</dbReference>
<keyword evidence="3" id="KW-0233">DNA recombination</keyword>
<sequence length="199" mass="22703">MMAERGLSLAHKTIMRWVKRFTPEFVKRWDRFARSAGRSWRVDETYVKIRGKWAYLYRAVDRAGMTVDFRLSAKRDVAAAKAFLAKAIKRQGGGAPNTITLDGYAASHRAVREMKTDQLLPGDTMSRSSKYLNNLIEQDHHNIKSRVNAMLGFKRFRNAAVTISGIELMHRIRKGQFDITMPRFKDASAPAVWKAVLSA</sequence>
<proteinExistence type="predicted"/>
<dbReference type="KEGG" id="cbw:RR42_m2121"/>
<evidence type="ECO:0000256" key="3">
    <source>
        <dbReference type="ARBA" id="ARBA00023172"/>
    </source>
</evidence>
<evidence type="ECO:0000256" key="1">
    <source>
        <dbReference type="ARBA" id="ARBA00022578"/>
    </source>
</evidence>
<evidence type="ECO:0000313" key="5">
    <source>
        <dbReference type="EMBL" id="AJG19513.1"/>
    </source>
</evidence>
<dbReference type="PANTHER" id="PTHR35528:SF3">
    <property type="entry name" value="BLL1675 PROTEIN"/>
    <property type="match status" value="1"/>
</dbReference>
<protein>
    <submittedName>
        <fullName evidence="5">Mobile element protein</fullName>
    </submittedName>
</protein>
<dbReference type="InterPro" id="IPR012337">
    <property type="entry name" value="RNaseH-like_sf"/>
</dbReference>
<dbReference type="Proteomes" id="UP000031843">
    <property type="component" value="Chromosome main"/>
</dbReference>
<keyword evidence="2" id="KW-0238">DNA-binding</keyword>